<dbReference type="Proteomes" id="UP000827092">
    <property type="component" value="Unassembled WGS sequence"/>
</dbReference>
<keyword evidence="2" id="KW-1185">Reference proteome</keyword>
<dbReference type="EMBL" id="JAFNEN010000190">
    <property type="protein sequence ID" value="KAG8190261.1"/>
    <property type="molecule type" value="Genomic_DNA"/>
</dbReference>
<sequence length="577" mass="66980">MVQQVKQLQILAEVIFIQEITLQNIFWKSSPAVSYISPDKTHKPLQLRIIALNELYTLLYYFTYKSKSKTLFEFIKKMSNKTVVARTSPPMALLYRFSRLNDRSNTGVFTFIVTRSVTRDVHRDATTKDFSFGYHRWAVSFTRTEKTLGAYLLLRNPSPGTKCYLDYTFTILNREHFSKNEVYPQKNACFSVEEPAHGTPKWMLMNELKTRKFTDENWEFLMELSVSNAMTVFEGLVKIPHVPHHASGQKTRVKLETSYFTFGNFEWNVSVLPNGDETTDGTRPRVLLNRLTGFDHQCRVMYRIVLGEGERRIDSGVLDQISDMSGRIRGFSLRCQVQDLVRRTALKVHAEMLCANTISEAKVPCARDPNATANCYDRDKQGWCVEADTECEFLRLKLFYSDLHNVPRNHLRSVAWNAYVVRDSQDHGGKESVIVQNAPHNSYYVQDGVDMGVIMETNIPVRQVKELNSAYLENNTHLTVHIEWLETVLLFSALYHKYDDVCRIHGHQMKREITALQVENYSLERQLFSYQKSLAVSTTTRTPHSSADLDEEEYYPDHYYHERSLSKEQSFSESEYV</sequence>
<accession>A0AAV6V3P2</accession>
<gene>
    <name evidence="1" type="ORF">JTE90_001344</name>
</gene>
<dbReference type="AlphaFoldDB" id="A0AAV6V3P2"/>
<evidence type="ECO:0000313" key="1">
    <source>
        <dbReference type="EMBL" id="KAG8190261.1"/>
    </source>
</evidence>
<proteinExistence type="predicted"/>
<name>A0AAV6V3P2_9ARAC</name>
<comment type="caution">
    <text evidence="1">The sequence shown here is derived from an EMBL/GenBank/DDBJ whole genome shotgun (WGS) entry which is preliminary data.</text>
</comment>
<dbReference type="SUPFAM" id="SSF49599">
    <property type="entry name" value="TRAF domain-like"/>
    <property type="match status" value="1"/>
</dbReference>
<evidence type="ECO:0008006" key="3">
    <source>
        <dbReference type="Google" id="ProtNLM"/>
    </source>
</evidence>
<reference evidence="1 2" key="1">
    <citation type="journal article" date="2022" name="Nat. Ecol. Evol.">
        <title>A masculinizing supergene underlies an exaggerated male reproductive morph in a spider.</title>
        <authorList>
            <person name="Hendrickx F."/>
            <person name="De Corte Z."/>
            <person name="Sonet G."/>
            <person name="Van Belleghem S.M."/>
            <person name="Kostlbacher S."/>
            <person name="Vangestel C."/>
        </authorList>
    </citation>
    <scope>NUCLEOTIDE SEQUENCE [LARGE SCALE GENOMIC DNA]</scope>
    <source>
        <strain evidence="1">W744_W776</strain>
    </source>
</reference>
<organism evidence="1 2">
    <name type="scientific">Oedothorax gibbosus</name>
    <dbReference type="NCBI Taxonomy" id="931172"/>
    <lineage>
        <taxon>Eukaryota</taxon>
        <taxon>Metazoa</taxon>
        <taxon>Ecdysozoa</taxon>
        <taxon>Arthropoda</taxon>
        <taxon>Chelicerata</taxon>
        <taxon>Arachnida</taxon>
        <taxon>Araneae</taxon>
        <taxon>Araneomorphae</taxon>
        <taxon>Entelegynae</taxon>
        <taxon>Araneoidea</taxon>
        <taxon>Linyphiidae</taxon>
        <taxon>Erigoninae</taxon>
        <taxon>Oedothorax</taxon>
    </lineage>
</organism>
<protein>
    <recommendedName>
        <fullName evidence="3">MATH domain-containing protein</fullName>
    </recommendedName>
</protein>
<evidence type="ECO:0000313" key="2">
    <source>
        <dbReference type="Proteomes" id="UP000827092"/>
    </source>
</evidence>